<dbReference type="InterPro" id="IPR051465">
    <property type="entry name" value="Cell_Envelope_Struct_Comp"/>
</dbReference>
<dbReference type="AlphaFoldDB" id="A0A3P5WXZ1"/>
<keyword evidence="4" id="KW-1185">Reference proteome</keyword>
<evidence type="ECO:0000256" key="1">
    <source>
        <dbReference type="SAM" id="MobiDB-lite"/>
    </source>
</evidence>
<evidence type="ECO:0000313" key="4">
    <source>
        <dbReference type="Proteomes" id="UP000270468"/>
    </source>
</evidence>
<dbReference type="GO" id="GO:0008810">
    <property type="term" value="F:cellulase activity"/>
    <property type="evidence" value="ECO:0007669"/>
    <property type="project" value="UniProtKB-EC"/>
</dbReference>
<feature type="domain" description="SLH" evidence="2">
    <location>
        <begin position="83"/>
        <end position="146"/>
    </location>
</feature>
<keyword evidence="3" id="KW-0378">Hydrolase</keyword>
<feature type="region of interest" description="Disordered" evidence="1">
    <location>
        <begin position="1"/>
        <end position="23"/>
    </location>
</feature>
<dbReference type="PANTHER" id="PTHR43308:SF5">
    <property type="entry name" value="S-LAYER PROTEIN _ PEPTIDOGLYCAN ENDO-BETA-N-ACETYLGLUCOSAMINIDASE"/>
    <property type="match status" value="1"/>
</dbReference>
<name>A0A3P5WXZ1_9BACL</name>
<dbReference type="EMBL" id="UXAV01000027">
    <property type="protein sequence ID" value="VDC23911.1"/>
    <property type="molecule type" value="Genomic_DNA"/>
</dbReference>
<keyword evidence="3" id="KW-0326">Glycosidase</keyword>
<proteinExistence type="predicted"/>
<sequence>MIVDPGPVNPPVEPKPEDPKPITPPVFSDITNVFAKDEINKLAAKGIIQGKSDTNFAPNAQITRAEFAVLLARSLELPTKKYEGTFSDVNTSKKWAYAAVEAAAKAGIVNGTADGKFNPDAPIKREEIAAMVIRALEYQDKSKLENLDTPANFKDHGHIGAFAIDSVYKATALGVIKGNEGNFNPKNNATRAEAAVMLYRALDTLELLK</sequence>
<dbReference type="Pfam" id="PF00395">
    <property type="entry name" value="SLH"/>
    <property type="match status" value="3"/>
</dbReference>
<dbReference type="PANTHER" id="PTHR43308">
    <property type="entry name" value="OUTER MEMBRANE PROTEIN ALPHA-RELATED"/>
    <property type="match status" value="1"/>
</dbReference>
<dbReference type="PROSITE" id="PS51272">
    <property type="entry name" value="SLH"/>
    <property type="match status" value="3"/>
</dbReference>
<organism evidence="3 4">
    <name type="scientific">Filibacter tadaridae</name>
    <dbReference type="NCBI Taxonomy" id="2483811"/>
    <lineage>
        <taxon>Bacteria</taxon>
        <taxon>Bacillati</taxon>
        <taxon>Bacillota</taxon>
        <taxon>Bacilli</taxon>
        <taxon>Bacillales</taxon>
        <taxon>Caryophanaceae</taxon>
        <taxon>Filibacter</taxon>
    </lineage>
</organism>
<accession>A0A3P5WXZ1</accession>
<protein>
    <submittedName>
        <fullName evidence="3">Endoglucanase</fullName>
        <ecNumber evidence="3">3.2.1.4</ecNumber>
    </submittedName>
</protein>
<feature type="domain" description="SLH" evidence="2">
    <location>
        <begin position="22"/>
        <end position="82"/>
    </location>
</feature>
<dbReference type="Proteomes" id="UP000270468">
    <property type="component" value="Unassembled WGS sequence"/>
</dbReference>
<dbReference type="InterPro" id="IPR001119">
    <property type="entry name" value="SLH_dom"/>
</dbReference>
<dbReference type="EC" id="3.2.1.4" evidence="3"/>
<evidence type="ECO:0000259" key="2">
    <source>
        <dbReference type="PROSITE" id="PS51272"/>
    </source>
</evidence>
<evidence type="ECO:0000313" key="3">
    <source>
        <dbReference type="EMBL" id="VDC23911.1"/>
    </source>
</evidence>
<gene>
    <name evidence="3" type="ORF">FILTAD_00925</name>
</gene>
<reference evidence="3 4" key="1">
    <citation type="submission" date="2018-11" db="EMBL/GenBank/DDBJ databases">
        <authorList>
            <person name="Criscuolo A."/>
        </authorList>
    </citation>
    <scope>NUCLEOTIDE SEQUENCE [LARGE SCALE GENOMIC DNA]</scope>
    <source>
        <strain evidence="3">ATB-66</strain>
    </source>
</reference>
<feature type="domain" description="SLH" evidence="2">
    <location>
        <begin position="150"/>
        <end position="209"/>
    </location>
</feature>